<evidence type="ECO:0000256" key="2">
    <source>
        <dbReference type="RuleBase" id="RU003707"/>
    </source>
</evidence>
<evidence type="ECO:0000313" key="4">
    <source>
        <dbReference type="Proteomes" id="UP000185192"/>
    </source>
</evidence>
<dbReference type="OrthoDB" id="5730382at2"/>
<protein>
    <submittedName>
        <fullName evidence="3">Enoyl-CoA hydratase</fullName>
    </submittedName>
</protein>
<dbReference type="Pfam" id="PF00378">
    <property type="entry name" value="ECH_1"/>
    <property type="match status" value="1"/>
</dbReference>
<dbReference type="NCBIfam" id="NF006108">
    <property type="entry name" value="PRK08259.1"/>
    <property type="match status" value="1"/>
</dbReference>
<keyword evidence="4" id="KW-1185">Reference proteome</keyword>
<dbReference type="AlphaFoldDB" id="A0A1N6CM82"/>
<dbReference type="Gene3D" id="3.90.226.10">
    <property type="entry name" value="2-enoyl-CoA Hydratase, Chain A, domain 1"/>
    <property type="match status" value="1"/>
</dbReference>
<dbReference type="Proteomes" id="UP000185192">
    <property type="component" value="Unassembled WGS sequence"/>
</dbReference>
<dbReference type="InterPro" id="IPR018376">
    <property type="entry name" value="Enoyl-CoA_hyd/isom_CS"/>
</dbReference>
<accession>A0A1N6CM82</accession>
<dbReference type="EMBL" id="FSQW01000001">
    <property type="protein sequence ID" value="SIN59607.1"/>
    <property type="molecule type" value="Genomic_DNA"/>
</dbReference>
<dbReference type="Gene3D" id="1.10.287.2460">
    <property type="match status" value="1"/>
</dbReference>
<dbReference type="SUPFAM" id="SSF52096">
    <property type="entry name" value="ClpP/crotonase"/>
    <property type="match status" value="1"/>
</dbReference>
<dbReference type="STRING" id="1123272.SAMN02745824_0136"/>
<dbReference type="InterPro" id="IPR029045">
    <property type="entry name" value="ClpP/crotonase-like_dom_sf"/>
</dbReference>
<dbReference type="PROSITE" id="PS00166">
    <property type="entry name" value="ENOYL_COA_HYDRATASE"/>
    <property type="match status" value="1"/>
</dbReference>
<proteinExistence type="inferred from homology"/>
<dbReference type="PANTHER" id="PTHR43802">
    <property type="entry name" value="ENOYL-COA HYDRATASE"/>
    <property type="match status" value="1"/>
</dbReference>
<comment type="similarity">
    <text evidence="1 2">Belongs to the enoyl-CoA hydratase/isomerase family.</text>
</comment>
<gene>
    <name evidence="3" type="ORF">SAMN02745824_0136</name>
</gene>
<evidence type="ECO:0000313" key="3">
    <source>
        <dbReference type="EMBL" id="SIN59607.1"/>
    </source>
</evidence>
<dbReference type="GO" id="GO:0003824">
    <property type="term" value="F:catalytic activity"/>
    <property type="evidence" value="ECO:0007669"/>
    <property type="project" value="InterPro"/>
</dbReference>
<dbReference type="CDD" id="cd06558">
    <property type="entry name" value="crotonase-like"/>
    <property type="match status" value="1"/>
</dbReference>
<dbReference type="RefSeq" id="WP_074203255.1">
    <property type="nucleotide sequence ID" value="NZ_FSQW01000001.1"/>
</dbReference>
<dbReference type="PANTHER" id="PTHR43802:SF1">
    <property type="entry name" value="IP11341P-RELATED"/>
    <property type="match status" value="1"/>
</dbReference>
<reference evidence="4" key="1">
    <citation type="submission" date="2016-11" db="EMBL/GenBank/DDBJ databases">
        <authorList>
            <person name="Varghese N."/>
            <person name="Submissions S."/>
        </authorList>
    </citation>
    <scope>NUCLEOTIDE SEQUENCE [LARGE SCALE GENOMIC DNA]</scope>
    <source>
        <strain evidence="4">DSM 22363</strain>
    </source>
</reference>
<dbReference type="InterPro" id="IPR001753">
    <property type="entry name" value="Enoyl-CoA_hydra/iso"/>
</dbReference>
<name>A0A1N6CM82_9SPHN</name>
<organism evidence="3 4">
    <name type="scientific">Parasphingorhabdus marina DSM 22363</name>
    <dbReference type="NCBI Taxonomy" id="1123272"/>
    <lineage>
        <taxon>Bacteria</taxon>
        <taxon>Pseudomonadati</taxon>
        <taxon>Pseudomonadota</taxon>
        <taxon>Alphaproteobacteria</taxon>
        <taxon>Sphingomonadales</taxon>
        <taxon>Sphingomonadaceae</taxon>
        <taxon>Parasphingorhabdus</taxon>
    </lineage>
</organism>
<evidence type="ECO:0000256" key="1">
    <source>
        <dbReference type="ARBA" id="ARBA00005254"/>
    </source>
</evidence>
<sequence length="254" mass="27511">MTVEYETRGDIAIVTINRPERRNAVDGPTAQKLFDAFERFDRDENLNTAILQGADGNFCAGADLQAVAAGKGNTVEKTGPLAPMGPTRMRLSKPVIAAVEGYAVAGGMELALWCDLRVMAASARFGIFCRRFGVPLIDMGTIRLPRLIGQSRASDLILTGREVDAEESLAIGLANRVSGDGEALDMALELARQISAFPQKCLRNDRQSMHDQWAMDHDTAMRNEIELGLETLRSGETLAGATAFSKGKGRHGQF</sequence>